<dbReference type="PROSITE" id="PS00329">
    <property type="entry name" value="HSP70_2"/>
    <property type="match status" value="1"/>
</dbReference>
<feature type="domain" description="Helicase ATP-binding" evidence="9">
    <location>
        <begin position="165"/>
        <end position="374"/>
    </location>
</feature>
<evidence type="ECO:0000259" key="10">
    <source>
        <dbReference type="PROSITE" id="PS51194"/>
    </source>
</evidence>
<dbReference type="InterPro" id="IPR043502">
    <property type="entry name" value="DNA/RNA_pol_sf"/>
</dbReference>
<protein>
    <recommendedName>
        <fullName evidence="1">DNA-directed DNA polymerase</fullName>
        <ecNumber evidence="1">2.7.7.7</ecNumber>
    </recommendedName>
</protein>
<dbReference type="Gene3D" id="3.90.640.10">
    <property type="entry name" value="Actin, Chain A, domain 4"/>
    <property type="match status" value="1"/>
</dbReference>
<dbReference type="InterPro" id="IPR046931">
    <property type="entry name" value="HTH_61"/>
</dbReference>
<name>A0A1Y5IKX9_OSTTA</name>
<dbReference type="PROSITE" id="PS51194">
    <property type="entry name" value="HELICASE_CTER"/>
    <property type="match status" value="1"/>
</dbReference>
<dbReference type="eggNOG" id="KOG0950">
    <property type="taxonomic scope" value="Eukaryota"/>
</dbReference>
<dbReference type="GO" id="GO:0005524">
    <property type="term" value="F:ATP binding"/>
    <property type="evidence" value="ECO:0007669"/>
    <property type="project" value="UniProtKB-KW"/>
</dbReference>
<keyword evidence="4" id="KW-0547">Nucleotide-binding</keyword>
<evidence type="ECO:0000256" key="6">
    <source>
        <dbReference type="ARBA" id="ARBA00022932"/>
    </source>
</evidence>
<evidence type="ECO:0000256" key="7">
    <source>
        <dbReference type="ARBA" id="ARBA00049244"/>
    </source>
</evidence>
<dbReference type="PROSITE" id="PS00297">
    <property type="entry name" value="HSP70_1"/>
    <property type="match status" value="1"/>
</dbReference>
<keyword evidence="6" id="KW-0239">DNA-directed DNA polymerase</keyword>
<dbReference type="CDD" id="cd18026">
    <property type="entry name" value="DEXHc_POLQ-like"/>
    <property type="match status" value="1"/>
</dbReference>
<evidence type="ECO:0000256" key="4">
    <source>
        <dbReference type="ARBA" id="ARBA00022741"/>
    </source>
</evidence>
<dbReference type="Gene3D" id="1.10.3380.20">
    <property type="match status" value="1"/>
</dbReference>
<dbReference type="InterPro" id="IPR014001">
    <property type="entry name" value="Helicase_ATP-bd"/>
</dbReference>
<sequence>MRDVDADAAVVDVVRGASDAASDRTPRGRVKRGRWSDAAAETSDARASAENARTQSGPGTMASRVMSEDVGGVSERSMAWMSDEDDRAMVRCAMEASAERARRASSRTVGTRISIGEKMAPREGWDARRRVDLEFWGVPETAREALARKGVRELYPWQAECLALPGVLDGSSNLLYSAPTSGGKSLVADVLLIRRFREKPGSIAMMVLPFVALCEERADSLENLLAGSEVRVRRMYGGRGGTIPSDSSASTLLVLTPERANQVTSRLLEENRLRELSVVIVDELHLIQDNDRGATMELFLTKLVFSSGLWRRKLSEENDGRGGVDGESQTTYSVGRTRGGVRDQRTTQILGMSASIPNLTSLAEWLSARLFVTDFRPVRLEVCVKSGHEVFDPQSKRVIRTMTNKSPNSDVAHIAELAQETVDEQGSVLVFCSSRRACKILADDLQSMMRCDPSCNGANVTSSGELLTSFVAFLGEKSEVLGYIKSGIAYHHAGLSREENEAVAGAYKRGLIRVLCCTSTLATGVNLPARRVILRDTNMGWKKLTARDVQQMCGRAGRAGLDASGSAIVFCQKRADLENVFDLVSGPSEELTSAVAEIGMRRIMLEAVASGLVKTPEDVLAYVKCTLLSALNDFNDAVKQIAIDALQWCQRNALLVWSTTTYLWNSSPLGTAVAGGMMPLDQIQPIVRDIRIAREDLVLSTPLHLLFLLTSPPVLDSDGAPLNVRETWPLDRFAAVWSNLSSEQERIARKVEIDEGYIQRLRVNKRDITNAHKLQRITCQRFHLALALTDLIQEVPIDVVAQKYGLRTFDIAEEQKACARFASYVATICGTLGMGDMEFLINKISDRITAGAQEEILELTKIPHIGIHRARALYAGGITNPKSIVTLGSVDKIAAVLKQYSKNDASTPAAIVRAAREILLYARDIVAEQAREEREQAEARLAEIGEIEADMAFDEPINATELDVHRATGAVLLDTPENVTSFLRAWEISEEYSVMFQPRSDIDASGPRRAFDEPVRIAVALNAKSVFIAKLLYPRHDERDQLARREIAGVRIDQALAILSREGPKKFTINLQAQLCNIVGDQEATYSARLFSFAPPCVDVRIAAWLLRPSAPEVQSSSRDDLVHGMDPTEPLMSLFSAELDSAKSAVDTACLLLERKGRSYEHLKPLSRAVASCFLMGRFLWEECEAKDLIRALIRVEMPFVAPIVAMETVKVPFDPRRLKEEIAAMDDRLKKLEEYAKKQKWLDPLHPANLRRAFTDNAYLVKCLYEHLKLTPPAGSELAFTKTGKQRKGVYSIDQDNLREVHEQSGHMFPLLILEHRSVFKRLTFADVLLGMYGESMDSRIRYSIHQTNHDCGRLTHIEPNFHSMAHDMKCVDAFDGLDAPVISVRSAFTPPADRVFLRVDYSHLELRVMAHFSGDQTLIALLQNPEPVNAHDDPFTMLACKWRGVPLNAVSADERQRVKNLVYGILYGSGVKRLARELRLSDEKAKILVDELKSMLPTLMNWRDDVVARAIEEKPIPRVTTISSRHRYFPELLSRSGDERSAAERQAVNTVCQGSAADIFKTAVVLVMETLRAKHLLDRCQLVLTVHDEAVFEVNASVAKAAARIVRNTMESVAGVFNLSVPLPVKAQIGPSLGDAARRRGAARASGICGIDLGTTNSAVAIVRDGKAEIVACQGHRTIPSVVCFASDGSFSVGREARRMQRTDARNTVHSAKRFIGKKYKKTKKIAKDFPYRVVNHPETKYASIAIEGENGETRLVAPEEVSACVLRTLLDAAEKELGTSIDKAVITIPAYFDDAQQEATIRAGQLAGLTTVKLLKEPVAAALAYGIDVEEDETVFVFDLGGGTFDVSVLEVGGGTVEVLATGGDPQLGGDDFDRVIAMWLSEEAKKRDAEVDPRGALNVARKAREALSDQDQVEVPMPDGGKVVMTRNLLEKLVIDVLRRMREPVAAAADSAGVDLEAIMENAKKKDGASRAAGRPFDQILLVGGATRSPFVRRFVANTLGREPNVSLVNPDEAVALGAAIHAGSLEGTIENVQTLNSMQASLMRALMAKMNTSDADSEDKEFDDDVTCMEDDWHDSCDEGNVDNDEDDWGPDDLGDLLILDGK</sequence>
<evidence type="ECO:0000256" key="3">
    <source>
        <dbReference type="ARBA" id="ARBA00022695"/>
    </source>
</evidence>
<dbReference type="EC" id="2.7.7.7" evidence="1"/>
<dbReference type="Pfam" id="PF00476">
    <property type="entry name" value="DNA_pol_A"/>
    <property type="match status" value="1"/>
</dbReference>
<dbReference type="PRINTS" id="PR00301">
    <property type="entry name" value="HEATSHOCK70"/>
</dbReference>
<dbReference type="SUPFAM" id="SSF53067">
    <property type="entry name" value="Actin-like ATPase domain"/>
    <property type="match status" value="2"/>
</dbReference>
<dbReference type="PROSITE" id="PS51192">
    <property type="entry name" value="HELICASE_ATP_BIND_1"/>
    <property type="match status" value="1"/>
</dbReference>
<dbReference type="Gene3D" id="3.30.420.10">
    <property type="entry name" value="Ribonuclease H-like superfamily/Ribonuclease H"/>
    <property type="match status" value="1"/>
</dbReference>
<evidence type="ECO:0000256" key="5">
    <source>
        <dbReference type="ARBA" id="ARBA00022840"/>
    </source>
</evidence>
<feature type="region of interest" description="Disordered" evidence="8">
    <location>
        <begin position="316"/>
        <end position="338"/>
    </location>
</feature>
<dbReference type="Gene3D" id="3.30.420.40">
    <property type="match status" value="2"/>
</dbReference>
<dbReference type="Gene3D" id="1.20.1060.10">
    <property type="entry name" value="Taq DNA Polymerase, Chain T, domain 4"/>
    <property type="match status" value="1"/>
</dbReference>
<dbReference type="InterPro" id="IPR027417">
    <property type="entry name" value="P-loop_NTPase"/>
</dbReference>
<dbReference type="PROSITE" id="PS00447">
    <property type="entry name" value="DNA_POLYMERASE_A"/>
    <property type="match status" value="1"/>
</dbReference>
<dbReference type="PANTHER" id="PTHR10133">
    <property type="entry name" value="DNA POLYMERASE I"/>
    <property type="match status" value="1"/>
</dbReference>
<gene>
    <name evidence="11" type="ORF">BE221DRAFT_143714</name>
</gene>
<dbReference type="Pfam" id="PF21099">
    <property type="entry name" value="POLQ_helical"/>
    <property type="match status" value="1"/>
</dbReference>
<dbReference type="InterPro" id="IPR019760">
    <property type="entry name" value="DNA-dir_DNA_pol_A_CS"/>
</dbReference>
<dbReference type="EMBL" id="KZ155772">
    <property type="protein sequence ID" value="OUS48763.1"/>
    <property type="molecule type" value="Genomic_DNA"/>
</dbReference>
<dbReference type="InterPro" id="IPR048960">
    <property type="entry name" value="POLQ-like_helical"/>
</dbReference>
<dbReference type="InterPro" id="IPR043129">
    <property type="entry name" value="ATPase_NBD"/>
</dbReference>
<proteinExistence type="predicted"/>
<feature type="domain" description="Helicase C-terminal" evidence="10">
    <location>
        <begin position="416"/>
        <end position="620"/>
    </location>
</feature>
<dbReference type="InterPro" id="IPR001650">
    <property type="entry name" value="Helicase_C-like"/>
</dbReference>
<dbReference type="GO" id="GO:0006302">
    <property type="term" value="P:double-strand break repair"/>
    <property type="evidence" value="ECO:0007669"/>
    <property type="project" value="TreeGrafter"/>
</dbReference>
<dbReference type="SUPFAM" id="SSF56672">
    <property type="entry name" value="DNA/RNA polymerases"/>
    <property type="match status" value="1"/>
</dbReference>
<dbReference type="SMART" id="SM00490">
    <property type="entry name" value="HELICc"/>
    <property type="match status" value="1"/>
</dbReference>
<dbReference type="InterPro" id="IPR011545">
    <property type="entry name" value="DEAD/DEAH_box_helicase_dom"/>
</dbReference>
<reference evidence="11" key="1">
    <citation type="submission" date="2017-04" db="EMBL/GenBank/DDBJ databases">
        <title>Population genomics of picophytoplankton unveils novel chromosome hypervariability.</title>
        <authorList>
            <consortium name="DOE Joint Genome Institute"/>
            <person name="Blanc-Mathieu R."/>
            <person name="Krasovec M."/>
            <person name="Hebrard M."/>
            <person name="Yau S."/>
            <person name="Desgranges E."/>
            <person name="Martin J."/>
            <person name="Schackwitz W."/>
            <person name="Kuo A."/>
            <person name="Salin G."/>
            <person name="Donnadieu C."/>
            <person name="Desdevises Y."/>
            <person name="Sanchez-Ferandin S."/>
            <person name="Moreau H."/>
            <person name="Rivals E."/>
            <person name="Grigoriev I.V."/>
            <person name="Grimsley N."/>
            <person name="Eyre-Walker A."/>
            <person name="Piganeau G."/>
        </authorList>
    </citation>
    <scope>NUCLEOTIDE SEQUENCE [LARGE SCALE GENOMIC DNA]</scope>
    <source>
        <strain evidence="11">RCC 1115</strain>
    </source>
</reference>
<dbReference type="Pfam" id="PF00271">
    <property type="entry name" value="Helicase_C"/>
    <property type="match status" value="1"/>
</dbReference>
<dbReference type="GO" id="GO:0003887">
    <property type="term" value="F:DNA-directed DNA polymerase activity"/>
    <property type="evidence" value="ECO:0007669"/>
    <property type="project" value="UniProtKB-KW"/>
</dbReference>
<dbReference type="InterPro" id="IPR018181">
    <property type="entry name" value="Heat_shock_70_CS"/>
</dbReference>
<dbReference type="InterPro" id="IPR036397">
    <property type="entry name" value="RNaseH_sf"/>
</dbReference>
<dbReference type="Gene3D" id="3.40.50.300">
    <property type="entry name" value="P-loop containing nucleotide triphosphate hydrolases"/>
    <property type="match status" value="2"/>
</dbReference>
<feature type="region of interest" description="Disordered" evidence="8">
    <location>
        <begin position="2079"/>
        <end position="2101"/>
    </location>
</feature>
<dbReference type="SMART" id="SM00482">
    <property type="entry name" value="POLAc"/>
    <property type="match status" value="1"/>
</dbReference>
<evidence type="ECO:0000259" key="9">
    <source>
        <dbReference type="PROSITE" id="PS51192"/>
    </source>
</evidence>
<dbReference type="Proteomes" id="UP000195557">
    <property type="component" value="Unassembled WGS sequence"/>
</dbReference>
<dbReference type="CDD" id="cd18795">
    <property type="entry name" value="SF2_C_Ski2"/>
    <property type="match status" value="1"/>
</dbReference>
<evidence type="ECO:0000256" key="8">
    <source>
        <dbReference type="SAM" id="MobiDB-lite"/>
    </source>
</evidence>
<dbReference type="InterPro" id="IPR001098">
    <property type="entry name" value="DNA-dir_DNA_pol_A_palm_dom"/>
</dbReference>
<keyword evidence="3" id="KW-0548">Nucleotidyltransferase</keyword>
<evidence type="ECO:0000256" key="2">
    <source>
        <dbReference type="ARBA" id="ARBA00022679"/>
    </source>
</evidence>
<evidence type="ECO:0000313" key="11">
    <source>
        <dbReference type="EMBL" id="OUS48763.1"/>
    </source>
</evidence>
<dbReference type="Gene3D" id="3.30.70.370">
    <property type="match status" value="1"/>
</dbReference>
<dbReference type="GO" id="GO:0006261">
    <property type="term" value="P:DNA-templated DNA replication"/>
    <property type="evidence" value="ECO:0007669"/>
    <property type="project" value="InterPro"/>
</dbReference>
<comment type="catalytic activity">
    <reaction evidence="7">
        <text>DNA(n) + a 2'-deoxyribonucleoside 5'-triphosphate = DNA(n+1) + diphosphate</text>
        <dbReference type="Rhea" id="RHEA:22508"/>
        <dbReference type="Rhea" id="RHEA-COMP:17339"/>
        <dbReference type="Rhea" id="RHEA-COMP:17340"/>
        <dbReference type="ChEBI" id="CHEBI:33019"/>
        <dbReference type="ChEBI" id="CHEBI:61560"/>
        <dbReference type="ChEBI" id="CHEBI:173112"/>
        <dbReference type="EC" id="2.7.7.7"/>
    </reaction>
</comment>
<feature type="compositionally biased region" description="Low complexity" evidence="8">
    <location>
        <begin position="36"/>
        <end position="50"/>
    </location>
</feature>
<evidence type="ECO:0000256" key="1">
    <source>
        <dbReference type="ARBA" id="ARBA00012417"/>
    </source>
</evidence>
<organism evidence="11">
    <name type="scientific">Ostreococcus tauri</name>
    <name type="common">Marine green alga</name>
    <dbReference type="NCBI Taxonomy" id="70448"/>
    <lineage>
        <taxon>Eukaryota</taxon>
        <taxon>Viridiplantae</taxon>
        <taxon>Chlorophyta</taxon>
        <taxon>Mamiellophyceae</taxon>
        <taxon>Mamiellales</taxon>
        <taxon>Bathycoccaceae</taxon>
        <taxon>Ostreococcus</taxon>
    </lineage>
</organism>
<dbReference type="GO" id="GO:0003677">
    <property type="term" value="F:DNA binding"/>
    <property type="evidence" value="ECO:0007669"/>
    <property type="project" value="InterPro"/>
</dbReference>
<dbReference type="GO" id="GO:0140662">
    <property type="term" value="F:ATP-dependent protein folding chaperone"/>
    <property type="evidence" value="ECO:0007669"/>
    <property type="project" value="InterPro"/>
</dbReference>
<dbReference type="CDD" id="cd08638">
    <property type="entry name" value="DNA_pol_A_theta"/>
    <property type="match status" value="1"/>
</dbReference>
<keyword evidence="2" id="KW-0808">Transferase</keyword>
<dbReference type="SMART" id="SM00487">
    <property type="entry name" value="DEXDc"/>
    <property type="match status" value="1"/>
</dbReference>
<dbReference type="SUPFAM" id="SSF158702">
    <property type="entry name" value="Sec63 N-terminal domain-like"/>
    <property type="match status" value="1"/>
</dbReference>
<dbReference type="SUPFAM" id="SSF52540">
    <property type="entry name" value="P-loop containing nucleoside triphosphate hydrolases"/>
    <property type="match status" value="1"/>
</dbReference>
<dbReference type="Gene3D" id="1.10.150.20">
    <property type="entry name" value="5' to 3' exonuclease, C-terminal subdomain"/>
    <property type="match status" value="1"/>
</dbReference>
<keyword evidence="5" id="KW-0067">ATP-binding</keyword>
<dbReference type="Pfam" id="PF20470">
    <property type="entry name" value="HTH_61"/>
    <property type="match status" value="1"/>
</dbReference>
<feature type="region of interest" description="Disordered" evidence="8">
    <location>
        <begin position="15"/>
        <end position="65"/>
    </location>
</feature>
<accession>A0A1Y5IKX9</accession>
<dbReference type="InterPro" id="IPR013126">
    <property type="entry name" value="Hsp_70_fam"/>
</dbReference>
<dbReference type="Pfam" id="PF00012">
    <property type="entry name" value="HSP70"/>
    <property type="match status" value="1"/>
</dbReference>
<dbReference type="InterPro" id="IPR002298">
    <property type="entry name" value="DNA_polymerase_A"/>
</dbReference>
<dbReference type="Pfam" id="PF00270">
    <property type="entry name" value="DEAD"/>
    <property type="match status" value="1"/>
</dbReference>
<dbReference type="PANTHER" id="PTHR10133:SF62">
    <property type="entry name" value="DNA POLYMERASE THETA"/>
    <property type="match status" value="1"/>
</dbReference>